<dbReference type="EMBL" id="CAJOBZ010000009">
    <property type="protein sequence ID" value="CAF4828208.1"/>
    <property type="molecule type" value="Genomic_DNA"/>
</dbReference>
<dbReference type="OrthoDB" id="6340174at2759"/>
<gene>
    <name evidence="1" type="ORF">PMACD_LOCUS5065</name>
</gene>
<accession>A0A821QWH5</accession>
<evidence type="ECO:0000313" key="2">
    <source>
        <dbReference type="Proteomes" id="UP000663880"/>
    </source>
</evidence>
<dbReference type="SMART" id="SM00718">
    <property type="entry name" value="DM4_12"/>
    <property type="match status" value="1"/>
</dbReference>
<comment type="caution">
    <text evidence="1">The sequence shown here is derived from an EMBL/GenBank/DDBJ whole genome shotgun (WGS) entry which is preliminary data.</text>
</comment>
<dbReference type="PANTHER" id="PTHR21398:SF22">
    <property type="entry name" value="IP12060P-RELATED"/>
    <property type="match status" value="1"/>
</dbReference>
<protein>
    <submittedName>
        <fullName evidence="1">Uncharacterized protein</fullName>
    </submittedName>
</protein>
<organism evidence="1 2">
    <name type="scientific">Pieris macdunnoughi</name>
    <dbReference type="NCBI Taxonomy" id="345717"/>
    <lineage>
        <taxon>Eukaryota</taxon>
        <taxon>Metazoa</taxon>
        <taxon>Ecdysozoa</taxon>
        <taxon>Arthropoda</taxon>
        <taxon>Hexapoda</taxon>
        <taxon>Insecta</taxon>
        <taxon>Pterygota</taxon>
        <taxon>Neoptera</taxon>
        <taxon>Endopterygota</taxon>
        <taxon>Lepidoptera</taxon>
        <taxon>Glossata</taxon>
        <taxon>Ditrysia</taxon>
        <taxon>Papilionoidea</taxon>
        <taxon>Pieridae</taxon>
        <taxon>Pierinae</taxon>
        <taxon>Pieris</taxon>
    </lineage>
</organism>
<keyword evidence="2" id="KW-1185">Reference proteome</keyword>
<dbReference type="Pfam" id="PF07841">
    <property type="entry name" value="DM4_12"/>
    <property type="match status" value="1"/>
</dbReference>
<name>A0A821QWH5_9NEOP</name>
<dbReference type="Proteomes" id="UP000663880">
    <property type="component" value="Unassembled WGS sequence"/>
</dbReference>
<proteinExistence type="predicted"/>
<evidence type="ECO:0000313" key="1">
    <source>
        <dbReference type="EMBL" id="CAF4828208.1"/>
    </source>
</evidence>
<reference evidence="1" key="1">
    <citation type="submission" date="2021-02" db="EMBL/GenBank/DDBJ databases">
        <authorList>
            <person name="Steward A R."/>
        </authorList>
    </citation>
    <scope>NUCLEOTIDE SEQUENCE</scope>
</reference>
<sequence>MYRSIVFILVISAVKSHDVQKRGLIFPPTSLYGIFVAVAVPLDIPDKNVFVSYNFEANYGVVTNITEIDEVLFPNLPIVSRHSRSITRELAYTVLETKFQENGMNGRECLLRNICEAAETPLHHNGLLGHIMHIIFTPSASKEEGIDDIYYEAEADGQRGDCDRYYNECPLSLFDMITELVVTKH</sequence>
<dbReference type="InterPro" id="IPR006631">
    <property type="entry name" value="DM4_12"/>
</dbReference>
<dbReference type="PANTHER" id="PTHR21398">
    <property type="entry name" value="AGAP007094-PA"/>
    <property type="match status" value="1"/>
</dbReference>
<dbReference type="AlphaFoldDB" id="A0A821QWH5"/>